<feature type="domain" description="Alanine racemase C-terminal" evidence="8">
    <location>
        <begin position="232"/>
        <end position="356"/>
    </location>
</feature>
<dbReference type="HAMAP" id="MF_01201">
    <property type="entry name" value="Ala_racemase"/>
    <property type="match status" value="1"/>
</dbReference>
<evidence type="ECO:0000313" key="9">
    <source>
        <dbReference type="EMBL" id="TIC84670.1"/>
    </source>
</evidence>
<keyword evidence="3 5" id="KW-0663">Pyridoxal phosphate</keyword>
<dbReference type="InterPro" id="IPR011079">
    <property type="entry name" value="Ala_racemase_C"/>
</dbReference>
<dbReference type="Pfam" id="PF01168">
    <property type="entry name" value="Ala_racemase_N"/>
    <property type="match status" value="1"/>
</dbReference>
<dbReference type="EMBL" id="STGJ01000005">
    <property type="protein sequence ID" value="TIC84670.1"/>
    <property type="molecule type" value="Genomic_DNA"/>
</dbReference>
<dbReference type="UniPathway" id="UPA00042">
    <property type="reaction ID" value="UER00497"/>
</dbReference>
<dbReference type="FunFam" id="3.20.20.10:FF:000002">
    <property type="entry name" value="Alanine racemase"/>
    <property type="match status" value="1"/>
</dbReference>
<keyword evidence="4 5" id="KW-0413">Isomerase</keyword>
<dbReference type="PANTHER" id="PTHR30511:SF0">
    <property type="entry name" value="ALANINE RACEMASE, CATABOLIC-RELATED"/>
    <property type="match status" value="1"/>
</dbReference>
<dbReference type="Pfam" id="PF00842">
    <property type="entry name" value="Ala_racemase_C"/>
    <property type="match status" value="1"/>
</dbReference>
<keyword evidence="10" id="KW-1185">Reference proteome</keyword>
<dbReference type="InterPro" id="IPR020622">
    <property type="entry name" value="Ala_racemase_pyridoxalP-BS"/>
</dbReference>
<dbReference type="SUPFAM" id="SSF50621">
    <property type="entry name" value="Alanine racemase C-terminal domain-like"/>
    <property type="match status" value="1"/>
</dbReference>
<comment type="similarity">
    <text evidence="5">Belongs to the alanine racemase family.</text>
</comment>
<protein>
    <recommendedName>
        <fullName evidence="5">Alanine racemase</fullName>
        <ecNumber evidence="5">5.1.1.1</ecNumber>
    </recommendedName>
</protein>
<evidence type="ECO:0000256" key="1">
    <source>
        <dbReference type="ARBA" id="ARBA00000316"/>
    </source>
</evidence>
<evidence type="ECO:0000256" key="3">
    <source>
        <dbReference type="ARBA" id="ARBA00022898"/>
    </source>
</evidence>
<accession>A0A4T0UZL8</accession>
<dbReference type="PANTHER" id="PTHR30511">
    <property type="entry name" value="ALANINE RACEMASE"/>
    <property type="match status" value="1"/>
</dbReference>
<dbReference type="InterPro" id="IPR029066">
    <property type="entry name" value="PLP-binding_barrel"/>
</dbReference>
<dbReference type="GO" id="GO:0005829">
    <property type="term" value="C:cytosol"/>
    <property type="evidence" value="ECO:0007669"/>
    <property type="project" value="TreeGrafter"/>
</dbReference>
<dbReference type="Proteomes" id="UP000308891">
    <property type="component" value="Unassembled WGS sequence"/>
</dbReference>
<dbReference type="AlphaFoldDB" id="A0A4T0UZL8"/>
<feature type="binding site" evidence="5 7">
    <location>
        <position position="301"/>
    </location>
    <ligand>
        <name>substrate</name>
    </ligand>
</feature>
<dbReference type="PROSITE" id="PS00395">
    <property type="entry name" value="ALANINE_RACEMASE"/>
    <property type="match status" value="1"/>
</dbReference>
<comment type="caution">
    <text evidence="9">The sequence shown here is derived from an EMBL/GenBank/DDBJ whole genome shotgun (WGS) entry which is preliminary data.</text>
</comment>
<dbReference type="CDD" id="cd06827">
    <property type="entry name" value="PLPDE_III_AR_proteobact"/>
    <property type="match status" value="1"/>
</dbReference>
<comment type="pathway">
    <text evidence="5">Amino-acid biosynthesis; D-alanine biosynthesis; D-alanine from L-alanine: step 1/1.</text>
</comment>
<dbReference type="EC" id="5.1.1.1" evidence="5"/>
<feature type="active site" description="Proton acceptor; specific for D-alanine" evidence="5">
    <location>
        <position position="35"/>
    </location>
</feature>
<feature type="modified residue" description="N6-(pyridoxal phosphate)lysine" evidence="5 6">
    <location>
        <position position="35"/>
    </location>
</feature>
<evidence type="ECO:0000259" key="8">
    <source>
        <dbReference type="SMART" id="SM01005"/>
    </source>
</evidence>
<evidence type="ECO:0000256" key="7">
    <source>
        <dbReference type="PIRSR" id="PIRSR600821-52"/>
    </source>
</evidence>
<comment type="cofactor">
    <cofactor evidence="2 5 6">
        <name>pyridoxal 5'-phosphate</name>
        <dbReference type="ChEBI" id="CHEBI:597326"/>
    </cofactor>
</comment>
<dbReference type="OrthoDB" id="9813814at2"/>
<feature type="binding site" evidence="5 7">
    <location>
        <position position="131"/>
    </location>
    <ligand>
        <name>substrate</name>
    </ligand>
</feature>
<dbReference type="InterPro" id="IPR000821">
    <property type="entry name" value="Ala_racemase"/>
</dbReference>
<dbReference type="NCBIfam" id="TIGR00492">
    <property type="entry name" value="alr"/>
    <property type="match status" value="1"/>
</dbReference>
<evidence type="ECO:0000256" key="4">
    <source>
        <dbReference type="ARBA" id="ARBA00023235"/>
    </source>
</evidence>
<proteinExistence type="inferred from homology"/>
<dbReference type="Gene3D" id="2.40.37.10">
    <property type="entry name" value="Lyase, Ornithine Decarboxylase, Chain A, domain 1"/>
    <property type="match status" value="1"/>
</dbReference>
<evidence type="ECO:0000256" key="6">
    <source>
        <dbReference type="PIRSR" id="PIRSR600821-50"/>
    </source>
</evidence>
<dbReference type="InterPro" id="IPR009006">
    <property type="entry name" value="Ala_racemase/Decarboxylase_C"/>
</dbReference>
<dbReference type="InterPro" id="IPR001608">
    <property type="entry name" value="Ala_racemase_N"/>
</dbReference>
<dbReference type="GO" id="GO:0008784">
    <property type="term" value="F:alanine racemase activity"/>
    <property type="evidence" value="ECO:0007669"/>
    <property type="project" value="UniProtKB-UniRule"/>
</dbReference>
<dbReference type="GO" id="GO:0030632">
    <property type="term" value="P:D-alanine biosynthetic process"/>
    <property type="evidence" value="ECO:0007669"/>
    <property type="project" value="UniProtKB-UniRule"/>
</dbReference>
<comment type="function">
    <text evidence="5">Catalyzes the interconversion of L-alanine and D-alanine. May also act on other amino acids.</text>
</comment>
<feature type="active site" description="Proton acceptor; specific for L-alanine" evidence="5">
    <location>
        <position position="253"/>
    </location>
</feature>
<evidence type="ECO:0000256" key="5">
    <source>
        <dbReference type="HAMAP-Rule" id="MF_01201"/>
    </source>
</evidence>
<dbReference type="PRINTS" id="PR00992">
    <property type="entry name" value="ALARACEMASE"/>
</dbReference>
<dbReference type="SUPFAM" id="SSF51419">
    <property type="entry name" value="PLP-binding barrel"/>
    <property type="match status" value="1"/>
</dbReference>
<reference evidence="9 10" key="1">
    <citation type="submission" date="2019-04" db="EMBL/GenBank/DDBJ databases">
        <title>Crenobacter sp. nov.</title>
        <authorList>
            <person name="Shi S."/>
        </authorList>
    </citation>
    <scope>NUCLEOTIDE SEQUENCE [LARGE SCALE GENOMIC DNA]</scope>
    <source>
        <strain evidence="9 10">GY 70310</strain>
    </source>
</reference>
<gene>
    <name evidence="9" type="primary">alr</name>
    <name evidence="9" type="ORF">E5K04_05720</name>
</gene>
<name>A0A4T0UZL8_9NEIS</name>
<dbReference type="SMART" id="SM01005">
    <property type="entry name" value="Ala_racemase_C"/>
    <property type="match status" value="1"/>
</dbReference>
<dbReference type="RefSeq" id="WP_136551941.1">
    <property type="nucleotide sequence ID" value="NZ_STGJ01000005.1"/>
</dbReference>
<sequence>MTRPIRLDIDLSAIRHNYLVSRAQTAGRRAYAVIKADAYGHGSLEVARALADVADGFALLNIEDAIRLRRAGIRQPMTLLEGAFDLEETVLMAEHGIAGAVHSPHQIDWLAQLDSDRPVETWLKVNSGMNRLGFQPEEFDGALARLKALPSARVSTVMTHFATADDERGVAGQWARFQPLAERSGLAVSAANSAATFRHPHTHGDAVRPGITLYGCSPFAELEGEALGLRPGMTLSADVIATQTLAAGETVGYGATFTAPQAMRIGVVACGYADGYPRVVPSGTPVLVDGQASGTVGRVSMDMLVVDLTALPSAGVGSRVTLWGEGLPIERIAAAAGTIGYELMCAVAPRVPRHHHDTRG</sequence>
<comment type="catalytic activity">
    <reaction evidence="1 5">
        <text>L-alanine = D-alanine</text>
        <dbReference type="Rhea" id="RHEA:20249"/>
        <dbReference type="ChEBI" id="CHEBI:57416"/>
        <dbReference type="ChEBI" id="CHEBI:57972"/>
        <dbReference type="EC" id="5.1.1.1"/>
    </reaction>
</comment>
<dbReference type="GO" id="GO:0030170">
    <property type="term" value="F:pyridoxal phosphate binding"/>
    <property type="evidence" value="ECO:0007669"/>
    <property type="project" value="UniProtKB-UniRule"/>
</dbReference>
<organism evidence="9 10">
    <name type="scientific">Crenobacter intestini</name>
    <dbReference type="NCBI Taxonomy" id="2563443"/>
    <lineage>
        <taxon>Bacteria</taxon>
        <taxon>Pseudomonadati</taxon>
        <taxon>Pseudomonadota</taxon>
        <taxon>Betaproteobacteria</taxon>
        <taxon>Neisseriales</taxon>
        <taxon>Neisseriaceae</taxon>
        <taxon>Crenobacter</taxon>
    </lineage>
</organism>
<evidence type="ECO:0000256" key="2">
    <source>
        <dbReference type="ARBA" id="ARBA00001933"/>
    </source>
</evidence>
<evidence type="ECO:0000313" key="10">
    <source>
        <dbReference type="Proteomes" id="UP000308891"/>
    </source>
</evidence>
<dbReference type="Gene3D" id="3.20.20.10">
    <property type="entry name" value="Alanine racemase"/>
    <property type="match status" value="1"/>
</dbReference>